<accession>A0ABQ9K8I5</accession>
<feature type="non-terminal residue" evidence="1">
    <location>
        <position position="182"/>
    </location>
</feature>
<evidence type="ECO:0000313" key="2">
    <source>
        <dbReference type="Proteomes" id="UP001174677"/>
    </source>
</evidence>
<name>A0ABQ9K8I5_HEVBR</name>
<evidence type="ECO:0008006" key="3">
    <source>
        <dbReference type="Google" id="ProtNLM"/>
    </source>
</evidence>
<gene>
    <name evidence="1" type="ORF">P3X46_034588</name>
</gene>
<dbReference type="SUPFAM" id="SSF51197">
    <property type="entry name" value="Clavaminate synthase-like"/>
    <property type="match status" value="1"/>
</dbReference>
<evidence type="ECO:0000313" key="1">
    <source>
        <dbReference type="EMBL" id="KAJ9128703.1"/>
    </source>
</evidence>
<keyword evidence="2" id="KW-1185">Reference proteome</keyword>
<reference evidence="1 2" key="1">
    <citation type="journal article" date="2023" name="Plant Biotechnol. J.">
        <title>Chromosome-level wild Hevea brasiliensis genome provides new tools for genomic-assisted breeding and valuable loci to elevate rubber yield.</title>
        <authorList>
            <person name="Cheng H."/>
            <person name="Song X."/>
            <person name="Hu Y."/>
            <person name="Wu T."/>
            <person name="Yang Q."/>
            <person name="An Z."/>
            <person name="Feng S."/>
            <person name="Deng Z."/>
            <person name="Wu W."/>
            <person name="Zeng X."/>
            <person name="Tu M."/>
            <person name="Wang X."/>
            <person name="Huang H."/>
        </authorList>
    </citation>
    <scope>NUCLEOTIDE SEQUENCE [LARGE SCALE GENOMIC DNA]</scope>
    <source>
        <strain evidence="1">MT/VB/25A 57/8</strain>
    </source>
</reference>
<dbReference type="Proteomes" id="UP001174677">
    <property type="component" value="Unassembled WGS sequence"/>
</dbReference>
<dbReference type="EMBL" id="JARPOI010000425">
    <property type="protein sequence ID" value="KAJ9128703.1"/>
    <property type="molecule type" value="Genomic_DNA"/>
</dbReference>
<protein>
    <recommendedName>
        <fullName evidence="3">Isopenicillin N synthase-like Fe(2+) 2OG dioxygenase domain-containing protein</fullName>
    </recommendedName>
</protein>
<organism evidence="1 2">
    <name type="scientific">Hevea brasiliensis</name>
    <name type="common">Para rubber tree</name>
    <name type="synonym">Siphonia brasiliensis</name>
    <dbReference type="NCBI Taxonomy" id="3981"/>
    <lineage>
        <taxon>Eukaryota</taxon>
        <taxon>Viridiplantae</taxon>
        <taxon>Streptophyta</taxon>
        <taxon>Embryophyta</taxon>
        <taxon>Tracheophyta</taxon>
        <taxon>Spermatophyta</taxon>
        <taxon>Magnoliopsida</taxon>
        <taxon>eudicotyledons</taxon>
        <taxon>Gunneridae</taxon>
        <taxon>Pentapetalae</taxon>
        <taxon>rosids</taxon>
        <taxon>fabids</taxon>
        <taxon>Malpighiales</taxon>
        <taxon>Euphorbiaceae</taxon>
        <taxon>Crotonoideae</taxon>
        <taxon>Micrandreae</taxon>
        <taxon>Hevea</taxon>
    </lineage>
</organism>
<comment type="caution">
    <text evidence="1">The sequence shown here is derived from an EMBL/GenBank/DDBJ whole genome shotgun (WGS) entry which is preliminary data.</text>
</comment>
<proteinExistence type="predicted"/>
<sequence length="182" mass="20351">MLCSDDPDVRLKALHKPDKACMQGVYQLQRPEEALKGISSFYDLTEGKSIRQRILFTTSDETKECLRLVTHPKFNCPTKTAAFSMSKDSERKFSVARAFSKILGFEDCYLEKALKLESGFDLKGSYGVPAHTDSGFFVLLIESGTISIDDLTSHGKWVKAKIPPNAMLILNSTKFLSQKFIG</sequence>